<accession>A0A843WI66</accession>
<organism evidence="2 3">
    <name type="scientific">Colocasia esculenta</name>
    <name type="common">Wild taro</name>
    <name type="synonym">Arum esculentum</name>
    <dbReference type="NCBI Taxonomy" id="4460"/>
    <lineage>
        <taxon>Eukaryota</taxon>
        <taxon>Viridiplantae</taxon>
        <taxon>Streptophyta</taxon>
        <taxon>Embryophyta</taxon>
        <taxon>Tracheophyta</taxon>
        <taxon>Spermatophyta</taxon>
        <taxon>Magnoliopsida</taxon>
        <taxon>Liliopsida</taxon>
        <taxon>Araceae</taxon>
        <taxon>Aroideae</taxon>
        <taxon>Colocasieae</taxon>
        <taxon>Colocasia</taxon>
    </lineage>
</organism>
<feature type="region of interest" description="Disordered" evidence="1">
    <location>
        <begin position="39"/>
        <end position="63"/>
    </location>
</feature>
<name>A0A843WI66_COLES</name>
<reference evidence="2" key="1">
    <citation type="submission" date="2017-07" db="EMBL/GenBank/DDBJ databases">
        <title>Taro Niue Genome Assembly and Annotation.</title>
        <authorList>
            <person name="Atibalentja N."/>
            <person name="Keating K."/>
            <person name="Fields C.J."/>
        </authorList>
    </citation>
    <scope>NUCLEOTIDE SEQUENCE</scope>
    <source>
        <strain evidence="2">Niue_2</strain>
        <tissue evidence="2">Leaf</tissue>
    </source>
</reference>
<feature type="compositionally biased region" description="Low complexity" evidence="1">
    <location>
        <begin position="164"/>
        <end position="173"/>
    </location>
</feature>
<sequence length="273" mass="28966">MKRSSSALQAEPAPYGGPRPAKAAYIELQCLTSIPDHISSKCDGQGIAREGGWEGGPRSPLPLLLTWPTASKAAGSGSDDAAGWLGRRNRAAAAASSSSSSSSSGGGKQQRRRRHMQVRKAAASSPPRPLLLLPMVAEPGSGGGADRGNGGARKQQRRQRRLQRAAAAATWGASDSNGSSGLGWNQCRPQTGPTMVAMALGSFTGYKGELDQVHDIEGDYLEPKIMETQLAVLQAETAITSTKIVQAMNWREMTTLLVHDRAVRTILLHRLTF</sequence>
<gene>
    <name evidence="2" type="ORF">Taro_044087</name>
</gene>
<feature type="compositionally biased region" description="Basic residues" evidence="1">
    <location>
        <begin position="154"/>
        <end position="163"/>
    </location>
</feature>
<proteinExistence type="predicted"/>
<feature type="compositionally biased region" description="Gly residues" evidence="1">
    <location>
        <begin position="140"/>
        <end position="151"/>
    </location>
</feature>
<dbReference type="Proteomes" id="UP000652761">
    <property type="component" value="Unassembled WGS sequence"/>
</dbReference>
<evidence type="ECO:0000313" key="2">
    <source>
        <dbReference type="EMBL" id="MQM11183.1"/>
    </source>
</evidence>
<evidence type="ECO:0000313" key="3">
    <source>
        <dbReference type="Proteomes" id="UP000652761"/>
    </source>
</evidence>
<protein>
    <submittedName>
        <fullName evidence="2">Uncharacterized protein</fullName>
    </submittedName>
</protein>
<feature type="region of interest" description="Disordered" evidence="1">
    <location>
        <begin position="88"/>
        <end position="182"/>
    </location>
</feature>
<feature type="compositionally biased region" description="Low complexity" evidence="1">
    <location>
        <begin position="91"/>
        <end position="103"/>
    </location>
</feature>
<comment type="caution">
    <text evidence="2">The sequence shown here is derived from an EMBL/GenBank/DDBJ whole genome shotgun (WGS) entry which is preliminary data.</text>
</comment>
<dbReference type="AlphaFoldDB" id="A0A843WI66"/>
<dbReference type="EMBL" id="NMUH01004892">
    <property type="protein sequence ID" value="MQM11183.1"/>
    <property type="molecule type" value="Genomic_DNA"/>
</dbReference>
<keyword evidence="3" id="KW-1185">Reference proteome</keyword>
<evidence type="ECO:0000256" key="1">
    <source>
        <dbReference type="SAM" id="MobiDB-lite"/>
    </source>
</evidence>
<feature type="compositionally biased region" description="Basic residues" evidence="1">
    <location>
        <begin position="109"/>
        <end position="118"/>
    </location>
</feature>